<dbReference type="EMBL" id="JADKYB010000025">
    <property type="protein sequence ID" value="MBM9509373.1"/>
    <property type="molecule type" value="Genomic_DNA"/>
</dbReference>
<dbReference type="InterPro" id="IPR036388">
    <property type="entry name" value="WH-like_DNA-bd_sf"/>
</dbReference>
<dbReference type="InterPro" id="IPR051797">
    <property type="entry name" value="TrmB-like"/>
</dbReference>
<evidence type="ECO:0000259" key="2">
    <source>
        <dbReference type="SMART" id="SM00421"/>
    </source>
</evidence>
<dbReference type="Pfam" id="PF00196">
    <property type="entry name" value="GerE"/>
    <property type="match status" value="1"/>
</dbReference>
<sequence length="340" mass="37061">MTERPFEALGLSADADRAYPLLVAARGVTPAELARRMGVTADRARAACLELAARDLVRIGRGDRWYPVPPQSGLLPLVVRAEEQLRRSRELLDRLDQEYRRVHEGQRAEEAVRVIEGDSAIRSRIAEAHAGARKELMVFSRTVPGRPGHSDPLTGGPDTAHPTGRSRGPRRRVVVERAGLEAQGAAVPYTGPDQPPMSIRVTERLPARMVVADRNLALLPPAADARPPDPLLLVIRPSSLLEALITLFEAVWTAAVPLARPTAAQPHNALHLRILAMLVTGSTDVAMARALGVAVRTVQRHIASMQRDAGVDNRVQLVWHAARHGWLDDDPLATETPEPS</sequence>
<dbReference type="RefSeq" id="WP_205362328.1">
    <property type="nucleotide sequence ID" value="NZ_JADKYB010000025.1"/>
</dbReference>
<dbReference type="InterPro" id="IPR000792">
    <property type="entry name" value="Tscrpt_reg_LuxR_C"/>
</dbReference>
<reference evidence="3 4" key="1">
    <citation type="submission" date="2021-01" db="EMBL/GenBank/DDBJ databases">
        <title>Streptomyces acididurans sp. nov., isolated from a peat swamp forest soil.</title>
        <authorList>
            <person name="Chantavorakit T."/>
            <person name="Duangmal K."/>
        </authorList>
    </citation>
    <scope>NUCLEOTIDE SEQUENCE [LARGE SCALE GENOMIC DNA]</scope>
    <source>
        <strain evidence="3 4">KK5PA1</strain>
    </source>
</reference>
<feature type="region of interest" description="Disordered" evidence="1">
    <location>
        <begin position="143"/>
        <end position="170"/>
    </location>
</feature>
<organism evidence="3 4">
    <name type="scientific">Actinacidiphila acididurans</name>
    <dbReference type="NCBI Taxonomy" id="2784346"/>
    <lineage>
        <taxon>Bacteria</taxon>
        <taxon>Bacillati</taxon>
        <taxon>Actinomycetota</taxon>
        <taxon>Actinomycetes</taxon>
        <taxon>Kitasatosporales</taxon>
        <taxon>Streptomycetaceae</taxon>
        <taxon>Actinacidiphila</taxon>
    </lineage>
</organism>
<proteinExistence type="predicted"/>
<dbReference type="SMART" id="SM00421">
    <property type="entry name" value="HTH_LUXR"/>
    <property type="match status" value="1"/>
</dbReference>
<accession>A0ABS2U196</accession>
<dbReference type="Proteomes" id="UP000749040">
    <property type="component" value="Unassembled WGS sequence"/>
</dbReference>
<dbReference type="InterPro" id="IPR016032">
    <property type="entry name" value="Sig_transdc_resp-reg_C-effctor"/>
</dbReference>
<feature type="domain" description="HTH luxR-type" evidence="2">
    <location>
        <begin position="258"/>
        <end position="321"/>
    </location>
</feature>
<dbReference type="Gene3D" id="1.10.10.10">
    <property type="entry name" value="Winged helix-like DNA-binding domain superfamily/Winged helix DNA-binding domain"/>
    <property type="match status" value="1"/>
</dbReference>
<evidence type="ECO:0000313" key="3">
    <source>
        <dbReference type="EMBL" id="MBM9509373.1"/>
    </source>
</evidence>
<dbReference type="PANTHER" id="PTHR34293">
    <property type="entry name" value="HTH-TYPE TRANSCRIPTIONAL REGULATOR TRMBL2"/>
    <property type="match status" value="1"/>
</dbReference>
<dbReference type="PANTHER" id="PTHR34293:SF1">
    <property type="entry name" value="HTH-TYPE TRANSCRIPTIONAL REGULATOR TRMBL2"/>
    <property type="match status" value="1"/>
</dbReference>
<evidence type="ECO:0000256" key="1">
    <source>
        <dbReference type="SAM" id="MobiDB-lite"/>
    </source>
</evidence>
<name>A0ABS2U196_9ACTN</name>
<evidence type="ECO:0000313" key="4">
    <source>
        <dbReference type="Proteomes" id="UP000749040"/>
    </source>
</evidence>
<protein>
    <recommendedName>
        <fullName evidence="2">HTH luxR-type domain-containing protein</fullName>
    </recommendedName>
</protein>
<dbReference type="SUPFAM" id="SSF46894">
    <property type="entry name" value="C-terminal effector domain of the bipartite response regulators"/>
    <property type="match status" value="1"/>
</dbReference>
<keyword evidence="4" id="KW-1185">Reference proteome</keyword>
<gene>
    <name evidence="3" type="ORF">ITX44_33465</name>
</gene>
<comment type="caution">
    <text evidence="3">The sequence shown here is derived from an EMBL/GenBank/DDBJ whole genome shotgun (WGS) entry which is preliminary data.</text>
</comment>